<reference evidence="1 2" key="1">
    <citation type="submission" date="2019-08" db="EMBL/GenBank/DDBJ databases">
        <title>Genomes sequence of Algoriphagus aquimarinus ACAM450.</title>
        <authorList>
            <person name="Bowman J.P."/>
        </authorList>
    </citation>
    <scope>NUCLEOTIDE SEQUENCE [LARGE SCALE GENOMIC DNA]</scope>
    <source>
        <strain evidence="1 2">ACAM 450</strain>
    </source>
</reference>
<comment type="caution">
    <text evidence="1">The sequence shown here is derived from an EMBL/GenBank/DDBJ whole genome shotgun (WGS) entry which is preliminary data.</text>
</comment>
<dbReference type="EMBL" id="VORW01000001">
    <property type="protein sequence ID" value="TXE14739.1"/>
    <property type="molecule type" value="Genomic_DNA"/>
</dbReference>
<evidence type="ECO:0000313" key="2">
    <source>
        <dbReference type="Proteomes" id="UP000321935"/>
    </source>
</evidence>
<dbReference type="AlphaFoldDB" id="A0A5C7B4N6"/>
<dbReference type="Proteomes" id="UP000321935">
    <property type="component" value="Unassembled WGS sequence"/>
</dbReference>
<proteinExistence type="predicted"/>
<name>A0A5C7B4N6_9BACT</name>
<protein>
    <submittedName>
        <fullName evidence="1">Uncharacterized protein</fullName>
    </submittedName>
</protein>
<accession>A0A5C7B4N6</accession>
<organism evidence="1 2">
    <name type="scientific">Algoriphagus aquimarinus</name>
    <dbReference type="NCBI Taxonomy" id="237018"/>
    <lineage>
        <taxon>Bacteria</taxon>
        <taxon>Pseudomonadati</taxon>
        <taxon>Bacteroidota</taxon>
        <taxon>Cytophagia</taxon>
        <taxon>Cytophagales</taxon>
        <taxon>Cyclobacteriaceae</taxon>
        <taxon>Algoriphagus</taxon>
    </lineage>
</organism>
<sequence>MKRLLNTLREKWPEYVLEILVITIGIYGAFELNNYGQNKAQRKVEIEILKGCKTELMADLLDININLKDFEKSIQSLNLIIEVLENDGTYHDSLSSYFNYTLLPIHFVHSTSSFEMLKSKGLDIVSNQAIRGKLISLYDSQYELFLQAEKEELDEVQYGLRHMLSGRFESGFNFSESTFSGTMVPIDFESLKRDKEYLYFIKTQRNRTRSYIEYFYANLKNSVESMIHDLELELNRLEP</sequence>
<gene>
    <name evidence="1" type="ORF">ESV85_04010</name>
</gene>
<evidence type="ECO:0000313" key="1">
    <source>
        <dbReference type="EMBL" id="TXE14739.1"/>
    </source>
</evidence>
<dbReference type="RefSeq" id="WP_146914934.1">
    <property type="nucleotide sequence ID" value="NZ_VORW01000001.1"/>
</dbReference>
<dbReference type="OrthoDB" id="821826at2"/>